<name>A0AC59HK87_ENTFL</name>
<evidence type="ECO:0000313" key="2">
    <source>
        <dbReference type="Proteomes" id="UP001317613"/>
    </source>
</evidence>
<evidence type="ECO:0000313" key="1">
    <source>
        <dbReference type="EMBL" id="BDQ60140.1"/>
    </source>
</evidence>
<reference evidence="1" key="1">
    <citation type="submission" date="2022-08" db="EMBL/GenBank/DDBJ databases">
        <title>Molecular epidemiological analysis of five strains of VanD-type vancomycin-resistant Enterococcus faecalis.</title>
        <authorList>
            <person name="Mimura K."/>
            <person name="Hashimoto Y."/>
            <person name="Tomita H."/>
        </authorList>
    </citation>
    <scope>NUCLEOTIDE SEQUENCE</scope>
    <source>
        <strain evidence="1">SVR2332</strain>
    </source>
</reference>
<accession>A0AC59HK87</accession>
<gene>
    <name evidence="1" type="ORF">EfsSVR2332_02180</name>
</gene>
<dbReference type="EMBL" id="AP026729">
    <property type="protein sequence ID" value="BDQ60140.1"/>
    <property type="molecule type" value="Genomic_DNA"/>
</dbReference>
<proteinExistence type="predicted"/>
<sequence length="101" mass="10674">MDPKTNALVAGGIKEQTTQCLENIKAIIESVDHSLADLVKVNIFVKEIEELAAAAVDDVYQTYFPEGTPAKRVIGVTDLPKGAQIQIEAIAGNAEGTPPIG</sequence>
<organism evidence="1 2">
    <name type="scientific">Enterococcus faecalis</name>
    <name type="common">Streptococcus faecalis</name>
    <dbReference type="NCBI Taxonomy" id="1351"/>
    <lineage>
        <taxon>Bacteria</taxon>
        <taxon>Bacillati</taxon>
        <taxon>Bacillota</taxon>
        <taxon>Bacilli</taxon>
        <taxon>Lactobacillales</taxon>
        <taxon>Enterococcaceae</taxon>
        <taxon>Enterococcus</taxon>
    </lineage>
</organism>
<protein>
    <submittedName>
        <fullName evidence="1">Uncharacterized protein</fullName>
    </submittedName>
</protein>
<dbReference type="Proteomes" id="UP001317613">
    <property type="component" value="Chromosome"/>
</dbReference>